<organism evidence="2 3">
    <name type="scientific">Desulforamulus putei DSM 12395</name>
    <dbReference type="NCBI Taxonomy" id="1121429"/>
    <lineage>
        <taxon>Bacteria</taxon>
        <taxon>Bacillati</taxon>
        <taxon>Bacillota</taxon>
        <taxon>Clostridia</taxon>
        <taxon>Eubacteriales</taxon>
        <taxon>Peptococcaceae</taxon>
        <taxon>Desulforamulus</taxon>
    </lineage>
</organism>
<sequence>MGTIPLYLYFTLAILEGLSVFFFIFAFARVNWAKKELLLFSIIYAILTFVLRKLPISFGIHSLLLICLVGVFVSYYYKVKLSSSLFSMILVYTVIIMTEILTAFLFSHVFLIQFDIIFHNPLWWFLSGLPHVIFIFIFGLVIKNVRRQE</sequence>
<feature type="transmembrane region" description="Helical" evidence="1">
    <location>
        <begin position="6"/>
        <end position="25"/>
    </location>
</feature>
<dbReference type="EMBL" id="FQUY01000003">
    <property type="protein sequence ID" value="SHE59240.1"/>
    <property type="molecule type" value="Genomic_DNA"/>
</dbReference>
<keyword evidence="1" id="KW-0472">Membrane</keyword>
<evidence type="ECO:0000313" key="3">
    <source>
        <dbReference type="Proteomes" id="UP000184148"/>
    </source>
</evidence>
<feature type="transmembrane region" description="Helical" evidence="1">
    <location>
        <begin position="60"/>
        <end position="77"/>
    </location>
</feature>
<feature type="transmembrane region" description="Helical" evidence="1">
    <location>
        <begin position="122"/>
        <end position="142"/>
    </location>
</feature>
<protein>
    <submittedName>
        <fullName evidence="2">Uncharacterized protein</fullName>
    </submittedName>
</protein>
<feature type="transmembrane region" description="Helical" evidence="1">
    <location>
        <begin position="37"/>
        <end position="54"/>
    </location>
</feature>
<evidence type="ECO:0000313" key="2">
    <source>
        <dbReference type="EMBL" id="SHE59240.1"/>
    </source>
</evidence>
<name>A0A1M4URL1_9FIRM</name>
<dbReference type="Proteomes" id="UP000184148">
    <property type="component" value="Unassembled WGS sequence"/>
</dbReference>
<feature type="transmembrane region" description="Helical" evidence="1">
    <location>
        <begin position="89"/>
        <end position="110"/>
    </location>
</feature>
<keyword evidence="3" id="KW-1185">Reference proteome</keyword>
<accession>A0A1M4URL1</accession>
<proteinExistence type="predicted"/>
<dbReference type="STRING" id="1121429.SAMN02745133_00737"/>
<dbReference type="AlphaFoldDB" id="A0A1M4URL1"/>
<dbReference type="OrthoDB" id="1787445at2"/>
<gene>
    <name evidence="2" type="ORF">SAMN02745133_00737</name>
</gene>
<keyword evidence="1" id="KW-0812">Transmembrane</keyword>
<dbReference type="RefSeq" id="WP_073235878.1">
    <property type="nucleotide sequence ID" value="NZ_FQUY01000003.1"/>
</dbReference>
<reference evidence="3" key="1">
    <citation type="submission" date="2016-11" db="EMBL/GenBank/DDBJ databases">
        <authorList>
            <person name="Varghese N."/>
            <person name="Submissions S."/>
        </authorList>
    </citation>
    <scope>NUCLEOTIDE SEQUENCE [LARGE SCALE GENOMIC DNA]</scope>
    <source>
        <strain evidence="3">DSM 12395</strain>
    </source>
</reference>
<evidence type="ECO:0000256" key="1">
    <source>
        <dbReference type="SAM" id="Phobius"/>
    </source>
</evidence>
<keyword evidence="1" id="KW-1133">Transmembrane helix</keyword>